<feature type="region of interest" description="Disordered" evidence="5">
    <location>
        <begin position="40"/>
        <end position="76"/>
    </location>
</feature>
<organism evidence="8 9">
    <name type="scientific">Apibacter adventoris</name>
    <dbReference type="NCBI Taxonomy" id="1679466"/>
    <lineage>
        <taxon>Bacteria</taxon>
        <taxon>Pseudomonadati</taxon>
        <taxon>Bacteroidota</taxon>
        <taxon>Flavobacteriia</taxon>
        <taxon>Flavobacteriales</taxon>
        <taxon>Weeksellaceae</taxon>
        <taxon>Apibacter</taxon>
    </lineage>
</organism>
<reference evidence="8 9" key="1">
    <citation type="submission" date="2018-02" db="EMBL/GenBank/DDBJ databases">
        <title>Genome sequences of Apibacter spp., gut symbionts of Asian honey bees.</title>
        <authorList>
            <person name="Kwong W.K."/>
            <person name="Steele M.I."/>
            <person name="Moran N.A."/>
        </authorList>
    </citation>
    <scope>NUCLEOTIDE SEQUENCE [LARGE SCALE GENOMIC DNA]</scope>
    <source>
        <strain evidence="9">wkB301</strain>
    </source>
</reference>
<dbReference type="InterPro" id="IPR051202">
    <property type="entry name" value="Peptidase_C40"/>
</dbReference>
<feature type="domain" description="NlpC/P60" evidence="7">
    <location>
        <begin position="75"/>
        <end position="201"/>
    </location>
</feature>
<accession>A0A2S8ADY8</accession>
<feature type="chain" id="PRO_5015578008" evidence="6">
    <location>
        <begin position="23"/>
        <end position="201"/>
    </location>
</feature>
<keyword evidence="6" id="KW-0732">Signal</keyword>
<dbReference type="SUPFAM" id="SSF54001">
    <property type="entry name" value="Cysteine proteinases"/>
    <property type="match status" value="1"/>
</dbReference>
<comment type="caution">
    <text evidence="8">The sequence shown here is derived from an EMBL/GenBank/DDBJ whole genome shotgun (WGS) entry which is preliminary data.</text>
</comment>
<dbReference type="AlphaFoldDB" id="A0A2S8ADY8"/>
<evidence type="ECO:0000256" key="6">
    <source>
        <dbReference type="SAM" id="SignalP"/>
    </source>
</evidence>
<keyword evidence="4" id="KW-0788">Thiol protease</keyword>
<dbReference type="PROSITE" id="PS51935">
    <property type="entry name" value="NLPC_P60"/>
    <property type="match status" value="1"/>
</dbReference>
<name>A0A2S8ADY8_9FLAO</name>
<dbReference type="Pfam" id="PF00877">
    <property type="entry name" value="NLPC_P60"/>
    <property type="match status" value="1"/>
</dbReference>
<proteinExistence type="inferred from homology"/>
<dbReference type="PANTHER" id="PTHR47053:SF1">
    <property type="entry name" value="MUREIN DD-ENDOPEPTIDASE MEPH-RELATED"/>
    <property type="match status" value="1"/>
</dbReference>
<sequence>MKSRKKLYLLFFGFAMSLASCASYETKNVTAKNKKATPWVYNTKNTHTPPKKSTQKNTHNKSTTLKSNKTYSSKSSDVKTVLREAEKYKGTPYKLGGTTSSGIDCSGLVYMSFQKVNKSLPRRSIDMSKEGNSVNISNVKEGDLLFFATSGSSINHVGIVYNVNNLGKISFIHASSSKGVIISSLEENYWKGKYVKATRVL</sequence>
<dbReference type="PROSITE" id="PS51257">
    <property type="entry name" value="PROKAR_LIPOPROTEIN"/>
    <property type="match status" value="1"/>
</dbReference>
<dbReference type="GO" id="GO:0008234">
    <property type="term" value="F:cysteine-type peptidase activity"/>
    <property type="evidence" value="ECO:0007669"/>
    <property type="project" value="UniProtKB-KW"/>
</dbReference>
<dbReference type="Proteomes" id="UP000238042">
    <property type="component" value="Unassembled WGS sequence"/>
</dbReference>
<dbReference type="InterPro" id="IPR038765">
    <property type="entry name" value="Papain-like_cys_pep_sf"/>
</dbReference>
<feature type="signal peptide" evidence="6">
    <location>
        <begin position="1"/>
        <end position="22"/>
    </location>
</feature>
<dbReference type="GO" id="GO:0006508">
    <property type="term" value="P:proteolysis"/>
    <property type="evidence" value="ECO:0007669"/>
    <property type="project" value="UniProtKB-KW"/>
</dbReference>
<evidence type="ECO:0000256" key="1">
    <source>
        <dbReference type="ARBA" id="ARBA00007074"/>
    </source>
</evidence>
<dbReference type="EMBL" id="PSZM01000036">
    <property type="protein sequence ID" value="PQL93166.1"/>
    <property type="molecule type" value="Genomic_DNA"/>
</dbReference>
<evidence type="ECO:0000313" key="9">
    <source>
        <dbReference type="Proteomes" id="UP000238042"/>
    </source>
</evidence>
<keyword evidence="3 8" id="KW-0378">Hydrolase</keyword>
<gene>
    <name evidence="8" type="ORF">C4S77_05770</name>
</gene>
<dbReference type="Gene3D" id="3.90.1720.10">
    <property type="entry name" value="endopeptidase domain like (from Nostoc punctiforme)"/>
    <property type="match status" value="1"/>
</dbReference>
<protein>
    <submittedName>
        <fullName evidence="8">Hydrolase Nlp/P60</fullName>
    </submittedName>
</protein>
<evidence type="ECO:0000256" key="2">
    <source>
        <dbReference type="ARBA" id="ARBA00022670"/>
    </source>
</evidence>
<evidence type="ECO:0000256" key="5">
    <source>
        <dbReference type="SAM" id="MobiDB-lite"/>
    </source>
</evidence>
<evidence type="ECO:0000259" key="7">
    <source>
        <dbReference type="PROSITE" id="PS51935"/>
    </source>
</evidence>
<dbReference type="InterPro" id="IPR000064">
    <property type="entry name" value="NLP_P60_dom"/>
</dbReference>
<dbReference type="OrthoDB" id="9807055at2"/>
<dbReference type="PANTHER" id="PTHR47053">
    <property type="entry name" value="MUREIN DD-ENDOPEPTIDASE MEPH-RELATED"/>
    <property type="match status" value="1"/>
</dbReference>
<keyword evidence="2" id="KW-0645">Protease</keyword>
<evidence type="ECO:0000256" key="3">
    <source>
        <dbReference type="ARBA" id="ARBA00022801"/>
    </source>
</evidence>
<keyword evidence="9" id="KW-1185">Reference proteome</keyword>
<evidence type="ECO:0000256" key="4">
    <source>
        <dbReference type="ARBA" id="ARBA00022807"/>
    </source>
</evidence>
<comment type="similarity">
    <text evidence="1">Belongs to the peptidase C40 family.</text>
</comment>
<feature type="compositionally biased region" description="Polar residues" evidence="5">
    <location>
        <begin position="55"/>
        <end position="75"/>
    </location>
</feature>
<dbReference type="RefSeq" id="WP_105192068.1">
    <property type="nucleotide sequence ID" value="NZ_PSZM01000036.1"/>
</dbReference>
<evidence type="ECO:0000313" key="8">
    <source>
        <dbReference type="EMBL" id="PQL93166.1"/>
    </source>
</evidence>